<accession>A0A1X7VLA2</accession>
<dbReference type="EnsemblMetazoa" id="XM_020008822.1">
    <property type="protein sequence ID" value="XP_019864381.1"/>
    <property type="gene ID" value="LOC109593763"/>
</dbReference>
<proteinExistence type="predicted"/>
<reference evidence="7" key="2">
    <citation type="submission" date="2017-05" db="UniProtKB">
        <authorList>
            <consortium name="EnsemblMetazoa"/>
        </authorList>
    </citation>
    <scope>IDENTIFICATION</scope>
</reference>
<dbReference type="EnsemblMetazoa" id="Aqu2.1.40674_001">
    <property type="protein sequence ID" value="Aqu2.1.40674_001"/>
    <property type="gene ID" value="Aqu2.1.40674"/>
</dbReference>
<evidence type="ECO:0000313" key="8">
    <source>
        <dbReference type="Proteomes" id="UP000007879"/>
    </source>
</evidence>
<dbReference type="Gene3D" id="3.30.40.10">
    <property type="entry name" value="Zinc/RING finger domain, C3HC4 (zinc finger)"/>
    <property type="match status" value="1"/>
</dbReference>
<dbReference type="STRING" id="400682.A0A1X7VLA2"/>
<evidence type="ECO:0000259" key="6">
    <source>
        <dbReference type="PROSITE" id="PS50145"/>
    </source>
</evidence>
<evidence type="ECO:0000313" key="7">
    <source>
        <dbReference type="EnsemblMetazoa" id="Aqu2.1.40674_001"/>
    </source>
</evidence>
<dbReference type="AlphaFoldDB" id="A0A1X7VLA2"/>
<keyword evidence="1 4" id="KW-0479">Metal-binding</keyword>
<dbReference type="InterPro" id="IPR001293">
    <property type="entry name" value="Znf_TRAF"/>
</dbReference>
<evidence type="ECO:0000256" key="5">
    <source>
        <dbReference type="SAM" id="Coils"/>
    </source>
</evidence>
<feature type="coiled-coil region" evidence="5">
    <location>
        <begin position="92"/>
        <end position="126"/>
    </location>
</feature>
<protein>
    <recommendedName>
        <fullName evidence="6">TRAF-type domain-containing protein</fullName>
    </recommendedName>
</protein>
<sequence>MERLIFDLTVYCPYTASGCGWTGELRDLDKHISPSKQGGCLYVEVECCHGCGQKMMRSSLNDHERETCSKLPVEVQMKVLQERVEKMCTRLTEEHQKEIACLKAKISEQEKEMLALRRTIDKLVEDNKDTSFYATIPVFTPSLLLLMPKLPNGNIPGVSYYPQDKYVKISGNSKEEMEARTQQFLTEFETLLPLLQKDSFEVLPRFPAANLETIIRSCNRNFRACYALSRQDSVDLISTDAVEHRQAKILLNEKLSEKIQVLRFPGDINCTLTLRVGSIAEEEVDVVVVPVDKHCLSGSYKRLKSFFDSSLGASSSSQSEEVPFEAIVPNTSTRYKSKNLIRIPNHSELDLGQHYDILTGCIDKAIKEILAHKSIKSIALPAESSGRQGAFKSSFIVPAVIQSVKKLVEDKSNAESVWSLNDIRIIIEDDLMAFDEGWFYSYANYLSAKYQLE</sequence>
<evidence type="ECO:0000256" key="4">
    <source>
        <dbReference type="PROSITE-ProRule" id="PRU00207"/>
    </source>
</evidence>
<reference evidence="8" key="1">
    <citation type="journal article" date="2010" name="Nature">
        <title>The Amphimedon queenslandica genome and the evolution of animal complexity.</title>
        <authorList>
            <person name="Srivastava M."/>
            <person name="Simakov O."/>
            <person name="Chapman J."/>
            <person name="Fahey B."/>
            <person name="Gauthier M.E."/>
            <person name="Mitros T."/>
            <person name="Richards G.S."/>
            <person name="Conaco C."/>
            <person name="Dacre M."/>
            <person name="Hellsten U."/>
            <person name="Larroux C."/>
            <person name="Putnam N.H."/>
            <person name="Stanke M."/>
            <person name="Adamska M."/>
            <person name="Darling A."/>
            <person name="Degnan S.M."/>
            <person name="Oakley T.H."/>
            <person name="Plachetzki D.C."/>
            <person name="Zhai Y."/>
            <person name="Adamski M."/>
            <person name="Calcino A."/>
            <person name="Cummins S.F."/>
            <person name="Goodstein D.M."/>
            <person name="Harris C."/>
            <person name="Jackson D.J."/>
            <person name="Leys S.P."/>
            <person name="Shu S."/>
            <person name="Woodcroft B.J."/>
            <person name="Vervoort M."/>
            <person name="Kosik K.S."/>
            <person name="Manning G."/>
            <person name="Degnan B.M."/>
            <person name="Rokhsar D.S."/>
        </authorList>
    </citation>
    <scope>NUCLEOTIDE SEQUENCE [LARGE SCALE GENOMIC DNA]</scope>
</reference>
<dbReference type="InParanoid" id="A0A1X7VLA2"/>
<dbReference type="PANTHER" id="PTHR10131">
    <property type="entry name" value="TNF RECEPTOR ASSOCIATED FACTOR"/>
    <property type="match status" value="1"/>
</dbReference>
<evidence type="ECO:0000256" key="1">
    <source>
        <dbReference type="ARBA" id="ARBA00022723"/>
    </source>
</evidence>
<dbReference type="InterPro" id="IPR013083">
    <property type="entry name" value="Znf_RING/FYVE/PHD"/>
</dbReference>
<evidence type="ECO:0000256" key="2">
    <source>
        <dbReference type="ARBA" id="ARBA00022771"/>
    </source>
</evidence>
<dbReference type="PROSITE" id="PS50145">
    <property type="entry name" value="ZF_TRAF"/>
    <property type="match status" value="1"/>
</dbReference>
<dbReference type="InterPro" id="IPR043472">
    <property type="entry name" value="Macro_dom-like"/>
</dbReference>
<gene>
    <name evidence="7" type="primary">109593763</name>
</gene>
<dbReference type="GO" id="GO:0008270">
    <property type="term" value="F:zinc ion binding"/>
    <property type="evidence" value="ECO:0007669"/>
    <property type="project" value="UniProtKB-KW"/>
</dbReference>
<keyword evidence="3 4" id="KW-0862">Zinc</keyword>
<keyword evidence="5" id="KW-0175">Coiled coil</keyword>
<feature type="domain" description="TRAF-type" evidence="6">
    <location>
        <begin position="31"/>
        <end position="89"/>
    </location>
</feature>
<dbReference type="Gene3D" id="3.40.220.10">
    <property type="entry name" value="Leucine Aminopeptidase, subunit E, domain 1"/>
    <property type="match status" value="1"/>
</dbReference>
<feature type="zinc finger region" description="TRAF-type" evidence="4">
    <location>
        <begin position="31"/>
        <end position="89"/>
    </location>
</feature>
<keyword evidence="2 4" id="KW-0863">Zinc-finger</keyword>
<dbReference type="KEGG" id="aqu:109593763"/>
<keyword evidence="8" id="KW-1185">Reference proteome</keyword>
<dbReference type="PROSITE" id="PS51257">
    <property type="entry name" value="PROKAR_LIPOPROTEIN"/>
    <property type="match status" value="1"/>
</dbReference>
<dbReference type="PANTHER" id="PTHR10131:SF94">
    <property type="entry name" value="TNF RECEPTOR-ASSOCIATED FACTOR 4"/>
    <property type="match status" value="1"/>
</dbReference>
<evidence type="ECO:0000256" key="3">
    <source>
        <dbReference type="ARBA" id="ARBA00022833"/>
    </source>
</evidence>
<name>A0A1X7VLA2_AMPQE</name>
<organism evidence="7">
    <name type="scientific">Amphimedon queenslandica</name>
    <name type="common">Sponge</name>
    <dbReference type="NCBI Taxonomy" id="400682"/>
    <lineage>
        <taxon>Eukaryota</taxon>
        <taxon>Metazoa</taxon>
        <taxon>Porifera</taxon>
        <taxon>Demospongiae</taxon>
        <taxon>Heteroscleromorpha</taxon>
        <taxon>Haplosclerida</taxon>
        <taxon>Niphatidae</taxon>
        <taxon>Amphimedon</taxon>
    </lineage>
</organism>
<dbReference type="SUPFAM" id="SSF52949">
    <property type="entry name" value="Macro domain-like"/>
    <property type="match status" value="1"/>
</dbReference>
<dbReference type="Proteomes" id="UP000007879">
    <property type="component" value="Unassembled WGS sequence"/>
</dbReference>
<dbReference type="SUPFAM" id="SSF49599">
    <property type="entry name" value="TRAF domain-like"/>
    <property type="match status" value="1"/>
</dbReference>